<keyword evidence="2" id="KW-1133">Transmembrane helix</keyword>
<feature type="transmembrane region" description="Helical" evidence="2">
    <location>
        <begin position="213"/>
        <end position="246"/>
    </location>
</feature>
<name>A0ABS8B4A1_9ACTN</name>
<dbReference type="EMBL" id="JAJAUY010000021">
    <property type="protein sequence ID" value="MCB5179388.1"/>
    <property type="molecule type" value="Genomic_DNA"/>
</dbReference>
<accession>A0ABS8B4A1</accession>
<feature type="transmembrane region" description="Helical" evidence="2">
    <location>
        <begin position="189"/>
        <end position="206"/>
    </location>
</feature>
<keyword evidence="4" id="KW-1185">Reference proteome</keyword>
<comment type="caution">
    <text evidence="3">The sequence shown here is derived from an EMBL/GenBank/DDBJ whole genome shotgun (WGS) entry which is preliminary data.</text>
</comment>
<evidence type="ECO:0000256" key="1">
    <source>
        <dbReference type="SAM" id="MobiDB-lite"/>
    </source>
</evidence>
<feature type="transmembrane region" description="Helical" evidence="2">
    <location>
        <begin position="258"/>
        <end position="281"/>
    </location>
</feature>
<keyword evidence="2" id="KW-0812">Transmembrane</keyword>
<evidence type="ECO:0000256" key="2">
    <source>
        <dbReference type="SAM" id="Phobius"/>
    </source>
</evidence>
<reference evidence="3 4" key="1">
    <citation type="submission" date="2021-10" db="EMBL/GenBank/DDBJ databases">
        <title>Streptomyces sp. strain SMC 277, a novel streptomycete isolated from soil.</title>
        <authorList>
            <person name="Chanama M."/>
        </authorList>
    </citation>
    <scope>NUCLEOTIDE SEQUENCE [LARGE SCALE GENOMIC DNA]</scope>
    <source>
        <strain evidence="3 4">SMC 277</strain>
    </source>
</reference>
<evidence type="ECO:0008006" key="5">
    <source>
        <dbReference type="Google" id="ProtNLM"/>
    </source>
</evidence>
<evidence type="ECO:0000313" key="3">
    <source>
        <dbReference type="EMBL" id="MCB5179388.1"/>
    </source>
</evidence>
<gene>
    <name evidence="3" type="ORF">LG632_08275</name>
</gene>
<feature type="transmembrane region" description="Helical" evidence="2">
    <location>
        <begin position="160"/>
        <end position="183"/>
    </location>
</feature>
<evidence type="ECO:0000313" key="4">
    <source>
        <dbReference type="Proteomes" id="UP001199054"/>
    </source>
</evidence>
<dbReference type="RefSeq" id="WP_226726203.1">
    <property type="nucleotide sequence ID" value="NZ_JAJAUY010000021.1"/>
</dbReference>
<protein>
    <recommendedName>
        <fullName evidence="5">Glycosyltransferase RgtA/B/C/D-like domain-containing protein</fullName>
    </recommendedName>
</protein>
<proteinExistence type="predicted"/>
<feature type="transmembrane region" description="Helical" evidence="2">
    <location>
        <begin position="32"/>
        <end position="52"/>
    </location>
</feature>
<dbReference type="Proteomes" id="UP001199054">
    <property type="component" value="Unassembled WGS sequence"/>
</dbReference>
<feature type="transmembrane region" description="Helical" evidence="2">
    <location>
        <begin position="471"/>
        <end position="490"/>
    </location>
</feature>
<feature type="region of interest" description="Disordered" evidence="1">
    <location>
        <begin position="496"/>
        <end position="523"/>
    </location>
</feature>
<organism evidence="3 4">
    <name type="scientific">Streptomyces antimicrobicus</name>
    <dbReference type="NCBI Taxonomy" id="2883108"/>
    <lineage>
        <taxon>Bacteria</taxon>
        <taxon>Bacillati</taxon>
        <taxon>Actinomycetota</taxon>
        <taxon>Actinomycetes</taxon>
        <taxon>Kitasatosporales</taxon>
        <taxon>Streptomycetaceae</taxon>
        <taxon>Streptomyces</taxon>
    </lineage>
</organism>
<feature type="transmembrane region" description="Helical" evidence="2">
    <location>
        <begin position="440"/>
        <end position="459"/>
    </location>
</feature>
<feature type="transmembrane region" description="Helical" evidence="2">
    <location>
        <begin position="137"/>
        <end position="155"/>
    </location>
</feature>
<sequence>MSEQRTYISTAGAPEHRSATAFARLAGFFGRWWVFGPLVGLAAAVAMAVRIFHNGPIGMADNGDGPSRMCALDTSVHLDKGSSWWFDYANFRYDQAKPDACRSDNTYPGSGKWMPMLARPLSQLLGYPGAIDLRAQALLWCALVGVAFAVFAVALRGRLLLRLLVCAALFLVVGDSVIAGYAASPFSELAGLTGLLLATAGAVHLGGSPRARLGGLLLFTVGSVTLVGSKMQALTMAVPLLALLLWAKVPVGRLVGRFSARVLPLAAALVIGAAGTHTLVFQMEAFKEINRTEVIFVGIMGKSPDPAKDAVELGLPADFGQYAGLNWWGEKAPQKDPRWPEVRDRITYTNIGIYLAKHPGVALRIADGGLDDFAASRPDNLGSYPVSAGKPAGTQEHRLALYTGFLRTLGGGWVLGLQLALAVAGAWWLRRGQDNPHRRAFVAMMICLGGATLTQFVTAMYGEAIENTKHLIFGIFATGLSFVLAAATVLCTPAAASSATEEEAEPETRARSDRAALVGSAKS</sequence>
<feature type="transmembrane region" description="Helical" evidence="2">
    <location>
        <begin position="405"/>
        <end position="428"/>
    </location>
</feature>
<keyword evidence="2" id="KW-0472">Membrane</keyword>